<dbReference type="Gene3D" id="3.40.50.300">
    <property type="entry name" value="P-loop containing nucleotide triphosphate hydrolases"/>
    <property type="match status" value="1"/>
</dbReference>
<dbReference type="EC" id="3.6.4.13" evidence="1"/>
<accession>A0A1B6LUA3</accession>
<dbReference type="PROSITE" id="PS51195">
    <property type="entry name" value="Q_MOTIF"/>
    <property type="match status" value="1"/>
</dbReference>
<evidence type="ECO:0000256" key="2">
    <source>
        <dbReference type="ARBA" id="ARBA00022741"/>
    </source>
</evidence>
<sequence>MGKLRKSTLGWTPVHLNEAVLASGIEGLIGIEELTDYNLENNELQLPGKKKRKTVKTKPKALVMRPKKCISKPNICKKPTFTVEQIVEDTTNLESSEEQCHVNDLLISSSNDDSCSSELHQEDANLDIVPWSSLFVPTSVTKALMELGFKEPTEIQKLSIPPAIKGQRDILGAAETGSGKTF</sequence>
<feature type="short sequence motif" description="Q motif" evidence="6">
    <location>
        <begin position="129"/>
        <end position="157"/>
    </location>
</feature>
<keyword evidence="3" id="KW-0378">Hydrolase</keyword>
<evidence type="ECO:0000256" key="5">
    <source>
        <dbReference type="ARBA" id="ARBA00022840"/>
    </source>
</evidence>
<keyword evidence="4" id="KW-0347">Helicase</keyword>
<reference evidence="8" key="1">
    <citation type="submission" date="2015-11" db="EMBL/GenBank/DDBJ databases">
        <title>De novo transcriptome assembly of four potential Pierce s Disease insect vectors from Arizona vineyards.</title>
        <authorList>
            <person name="Tassone E.E."/>
        </authorList>
    </citation>
    <scope>NUCLEOTIDE SEQUENCE</scope>
</reference>
<evidence type="ECO:0000313" key="8">
    <source>
        <dbReference type="EMBL" id="JAT27243.1"/>
    </source>
</evidence>
<organism evidence="8">
    <name type="scientific">Graphocephala atropunctata</name>
    <dbReference type="NCBI Taxonomy" id="36148"/>
    <lineage>
        <taxon>Eukaryota</taxon>
        <taxon>Metazoa</taxon>
        <taxon>Ecdysozoa</taxon>
        <taxon>Arthropoda</taxon>
        <taxon>Hexapoda</taxon>
        <taxon>Insecta</taxon>
        <taxon>Pterygota</taxon>
        <taxon>Neoptera</taxon>
        <taxon>Paraneoptera</taxon>
        <taxon>Hemiptera</taxon>
        <taxon>Auchenorrhyncha</taxon>
        <taxon>Membracoidea</taxon>
        <taxon>Cicadellidae</taxon>
        <taxon>Cicadellinae</taxon>
        <taxon>Cicadellini</taxon>
        <taxon>Graphocephala</taxon>
    </lineage>
</organism>
<keyword evidence="2" id="KW-0547">Nucleotide-binding</keyword>
<evidence type="ECO:0000256" key="6">
    <source>
        <dbReference type="PROSITE-ProRule" id="PRU00552"/>
    </source>
</evidence>
<proteinExistence type="predicted"/>
<protein>
    <recommendedName>
        <fullName evidence="1">RNA helicase</fullName>
        <ecNumber evidence="1">3.6.4.13</ecNumber>
    </recommendedName>
</protein>
<dbReference type="SUPFAM" id="SSF52540">
    <property type="entry name" value="P-loop containing nucleoside triphosphate hydrolases"/>
    <property type="match status" value="1"/>
</dbReference>
<dbReference type="InterPro" id="IPR027417">
    <property type="entry name" value="P-loop_NTPase"/>
</dbReference>
<gene>
    <name evidence="8" type="ORF">g.25537</name>
</gene>
<dbReference type="GO" id="GO:0016787">
    <property type="term" value="F:hydrolase activity"/>
    <property type="evidence" value="ECO:0007669"/>
    <property type="project" value="UniProtKB-KW"/>
</dbReference>
<dbReference type="InterPro" id="IPR014014">
    <property type="entry name" value="RNA_helicase_DEAD_Q_motif"/>
</dbReference>
<feature type="domain" description="DEAD-box RNA helicase Q" evidence="7">
    <location>
        <begin position="129"/>
        <end position="157"/>
    </location>
</feature>
<name>A0A1B6LUA3_9HEMI</name>
<keyword evidence="5" id="KW-0067">ATP-binding</keyword>
<evidence type="ECO:0000256" key="3">
    <source>
        <dbReference type="ARBA" id="ARBA00022801"/>
    </source>
</evidence>
<dbReference type="GO" id="GO:0005524">
    <property type="term" value="F:ATP binding"/>
    <property type="evidence" value="ECO:0007669"/>
    <property type="project" value="UniProtKB-KW"/>
</dbReference>
<dbReference type="AlphaFoldDB" id="A0A1B6LUA3"/>
<dbReference type="EMBL" id="GEBQ01012734">
    <property type="protein sequence ID" value="JAT27243.1"/>
    <property type="molecule type" value="Transcribed_RNA"/>
</dbReference>
<evidence type="ECO:0000259" key="7">
    <source>
        <dbReference type="PROSITE" id="PS51195"/>
    </source>
</evidence>
<evidence type="ECO:0000256" key="4">
    <source>
        <dbReference type="ARBA" id="ARBA00022806"/>
    </source>
</evidence>
<dbReference type="GO" id="GO:0003724">
    <property type="term" value="F:RNA helicase activity"/>
    <property type="evidence" value="ECO:0007669"/>
    <property type="project" value="UniProtKB-EC"/>
</dbReference>
<evidence type="ECO:0000256" key="1">
    <source>
        <dbReference type="ARBA" id="ARBA00012552"/>
    </source>
</evidence>